<feature type="transmembrane region" description="Helical" evidence="6">
    <location>
        <begin position="144"/>
        <end position="161"/>
    </location>
</feature>
<feature type="transmembrane region" description="Helical" evidence="6">
    <location>
        <begin position="118"/>
        <end position="138"/>
    </location>
</feature>
<evidence type="ECO:0000256" key="2">
    <source>
        <dbReference type="ARBA" id="ARBA00022475"/>
    </source>
</evidence>
<reference evidence="8 9" key="1">
    <citation type="journal article" date="2020" name="Insects">
        <title>Bacteria Belonging to Pseudomonas typographi sp. nov. from the Bark Beetle Ips typographus Have Genomic Potential to Aid in the Host Ecology.</title>
        <authorList>
            <person name="Peral-Aranega E."/>
            <person name="Saati-Santamaria Z."/>
            <person name="Kolarik M."/>
            <person name="Rivas R."/>
            <person name="Garcia-Fraile P."/>
        </authorList>
    </citation>
    <scope>NUCLEOTIDE SEQUENCE [LARGE SCALE GENOMIC DNA]</scope>
    <source>
        <strain evidence="8 9">CA3A</strain>
    </source>
</reference>
<evidence type="ECO:0000259" key="7">
    <source>
        <dbReference type="Pfam" id="PF00892"/>
    </source>
</evidence>
<feature type="transmembrane region" description="Helical" evidence="6">
    <location>
        <begin position="67"/>
        <end position="85"/>
    </location>
</feature>
<accession>A0ABR7Z801</accession>
<proteinExistence type="predicted"/>
<dbReference type="Proteomes" id="UP000805841">
    <property type="component" value="Unassembled WGS sequence"/>
</dbReference>
<feature type="domain" description="EamA" evidence="7">
    <location>
        <begin position="9"/>
        <end position="134"/>
    </location>
</feature>
<dbReference type="InterPro" id="IPR000620">
    <property type="entry name" value="EamA_dom"/>
</dbReference>
<feature type="transmembrane region" description="Helical" evidence="6">
    <location>
        <begin position="264"/>
        <end position="281"/>
    </location>
</feature>
<dbReference type="SUPFAM" id="SSF103481">
    <property type="entry name" value="Multidrug resistance efflux transporter EmrE"/>
    <property type="match status" value="2"/>
</dbReference>
<keyword evidence="9" id="KW-1185">Reference proteome</keyword>
<feature type="domain" description="EamA" evidence="7">
    <location>
        <begin position="143"/>
        <end position="279"/>
    </location>
</feature>
<protein>
    <submittedName>
        <fullName evidence="8">EamA family transporter</fullName>
    </submittedName>
</protein>
<dbReference type="InterPro" id="IPR037185">
    <property type="entry name" value="EmrE-like"/>
</dbReference>
<feature type="transmembrane region" description="Helical" evidence="6">
    <location>
        <begin position="32"/>
        <end position="55"/>
    </location>
</feature>
<feature type="transmembrane region" description="Helical" evidence="6">
    <location>
        <begin position="7"/>
        <end position="26"/>
    </location>
</feature>
<keyword evidence="5 6" id="KW-0472">Membrane</keyword>
<feature type="transmembrane region" description="Helical" evidence="6">
    <location>
        <begin position="91"/>
        <end position="111"/>
    </location>
</feature>
<feature type="transmembrane region" description="Helical" evidence="6">
    <location>
        <begin position="239"/>
        <end position="258"/>
    </location>
</feature>
<name>A0ABR7Z801_9PSED</name>
<organism evidence="8 9">
    <name type="scientific">Pseudomonas typographi</name>
    <dbReference type="NCBI Taxonomy" id="2715964"/>
    <lineage>
        <taxon>Bacteria</taxon>
        <taxon>Pseudomonadati</taxon>
        <taxon>Pseudomonadota</taxon>
        <taxon>Gammaproteobacteria</taxon>
        <taxon>Pseudomonadales</taxon>
        <taxon>Pseudomonadaceae</taxon>
        <taxon>Pseudomonas</taxon>
    </lineage>
</organism>
<keyword evidence="4 6" id="KW-1133">Transmembrane helix</keyword>
<comment type="caution">
    <text evidence="8">The sequence shown here is derived from an EMBL/GenBank/DDBJ whole genome shotgun (WGS) entry which is preliminary data.</text>
</comment>
<gene>
    <name evidence="8" type="ORF">HAQ05_23210</name>
</gene>
<evidence type="ECO:0000256" key="5">
    <source>
        <dbReference type="ARBA" id="ARBA00023136"/>
    </source>
</evidence>
<evidence type="ECO:0000256" key="1">
    <source>
        <dbReference type="ARBA" id="ARBA00004651"/>
    </source>
</evidence>
<evidence type="ECO:0000256" key="6">
    <source>
        <dbReference type="SAM" id="Phobius"/>
    </source>
</evidence>
<dbReference type="PANTHER" id="PTHR42920:SF5">
    <property type="entry name" value="EAMA DOMAIN-CONTAINING PROTEIN"/>
    <property type="match status" value="1"/>
</dbReference>
<dbReference type="RefSeq" id="WP_190425106.1">
    <property type="nucleotide sequence ID" value="NZ_JAAOCA010000038.1"/>
</dbReference>
<sequence>MLLSKTRIAEVMLLLVAFIWGTSYGVAKGALVFYPVMGFLCVRFIMTFVLLLPFLRGHLKTAVPPGLALGCILLGIFLAETYGVAQTSASNAAFLISLCVVLTPLVEWAVFRQRPTGEAIAIACLSLLGAMLLTGTSGVDMNRGDWLMILAAVLRAFMVCSTKRLMQNAQVPALALTAVQVGVVGFGSLFILLLTAGSIPALPTELSFWAASAYLVLFCTLFAFFAQNHALKHTSPTRASLLMGSEPLFGACFAVLWLNEQLTPLAWCGGVLIVVASLLGVRPQGKGKAVVTG</sequence>
<feature type="transmembrane region" description="Helical" evidence="6">
    <location>
        <begin position="173"/>
        <end position="194"/>
    </location>
</feature>
<evidence type="ECO:0000256" key="3">
    <source>
        <dbReference type="ARBA" id="ARBA00022692"/>
    </source>
</evidence>
<evidence type="ECO:0000313" key="9">
    <source>
        <dbReference type="Proteomes" id="UP000805841"/>
    </source>
</evidence>
<evidence type="ECO:0000313" key="8">
    <source>
        <dbReference type="EMBL" id="MBD1601589.1"/>
    </source>
</evidence>
<dbReference type="EMBL" id="JAAOCA010000038">
    <property type="protein sequence ID" value="MBD1601589.1"/>
    <property type="molecule type" value="Genomic_DNA"/>
</dbReference>
<keyword evidence="2" id="KW-1003">Cell membrane</keyword>
<dbReference type="PANTHER" id="PTHR42920">
    <property type="entry name" value="OS03G0707200 PROTEIN-RELATED"/>
    <property type="match status" value="1"/>
</dbReference>
<comment type="subcellular location">
    <subcellularLocation>
        <location evidence="1">Cell membrane</location>
        <topology evidence="1">Multi-pass membrane protein</topology>
    </subcellularLocation>
</comment>
<keyword evidence="3 6" id="KW-0812">Transmembrane</keyword>
<dbReference type="InterPro" id="IPR051258">
    <property type="entry name" value="Diverse_Substrate_Transporter"/>
</dbReference>
<evidence type="ECO:0000256" key="4">
    <source>
        <dbReference type="ARBA" id="ARBA00022989"/>
    </source>
</evidence>
<feature type="transmembrane region" description="Helical" evidence="6">
    <location>
        <begin position="206"/>
        <end position="227"/>
    </location>
</feature>
<dbReference type="Pfam" id="PF00892">
    <property type="entry name" value="EamA"/>
    <property type="match status" value="2"/>
</dbReference>
<dbReference type="Gene3D" id="1.10.3730.20">
    <property type="match status" value="1"/>
</dbReference>